<keyword evidence="2" id="KW-0496">Mitochondrion</keyword>
<sequence>MLAACFTSQTTTIDPTPTIFIYQSQVGYPTGYITPTECTELKERKPEAGYHNRKLGPYTSHLNAPSQSPPNRKIRNRTPFTYDRAFPADSL</sequence>
<dbReference type="AlphaFoldDB" id="A0A101M2X7"/>
<reference evidence="2" key="1">
    <citation type="journal article" date="2015" name="Genome Biol. Evol.">
        <title>Organellar Genomes of White Spruce (Picea glauca): Assembly and Annotation.</title>
        <authorList>
            <person name="Jackman S.D."/>
            <person name="Warren R.L."/>
            <person name="Gibb E.A."/>
            <person name="Vandervalk B.P."/>
            <person name="Mohamadi H."/>
            <person name="Chu J."/>
            <person name="Raymond A."/>
            <person name="Pleasance S."/>
            <person name="Coope R."/>
            <person name="Wildung M.R."/>
            <person name="Ritland C.E."/>
            <person name="Bousquet J."/>
            <person name="Jones S.J."/>
            <person name="Bohlmann J."/>
            <person name="Birol I."/>
        </authorList>
    </citation>
    <scope>NUCLEOTIDE SEQUENCE [LARGE SCALE GENOMIC DNA]</scope>
    <source>
        <tissue evidence="2">Flushing bud</tissue>
    </source>
</reference>
<proteinExistence type="predicted"/>
<feature type="region of interest" description="Disordered" evidence="1">
    <location>
        <begin position="46"/>
        <end position="91"/>
    </location>
</feature>
<geneLocation type="mitochondrion" evidence="2"/>
<protein>
    <submittedName>
        <fullName evidence="2">Uncharacterized protein</fullName>
    </submittedName>
</protein>
<accession>A0A101M2X7</accession>
<feature type="compositionally biased region" description="Polar residues" evidence="1">
    <location>
        <begin position="60"/>
        <end position="70"/>
    </location>
</feature>
<gene>
    <name evidence="2" type="ORF">ABT39_MTgene3087</name>
</gene>
<dbReference type="EMBL" id="LKAM01000002">
    <property type="protein sequence ID" value="KUM49860.1"/>
    <property type="molecule type" value="Genomic_DNA"/>
</dbReference>
<name>A0A101M2X7_PICGL</name>
<evidence type="ECO:0000256" key="1">
    <source>
        <dbReference type="SAM" id="MobiDB-lite"/>
    </source>
</evidence>
<organism evidence="2">
    <name type="scientific">Picea glauca</name>
    <name type="common">White spruce</name>
    <name type="synonym">Pinus glauca</name>
    <dbReference type="NCBI Taxonomy" id="3330"/>
    <lineage>
        <taxon>Eukaryota</taxon>
        <taxon>Viridiplantae</taxon>
        <taxon>Streptophyta</taxon>
        <taxon>Embryophyta</taxon>
        <taxon>Tracheophyta</taxon>
        <taxon>Spermatophyta</taxon>
        <taxon>Pinopsida</taxon>
        <taxon>Pinidae</taxon>
        <taxon>Conifers I</taxon>
        <taxon>Pinales</taxon>
        <taxon>Pinaceae</taxon>
        <taxon>Picea</taxon>
    </lineage>
</organism>
<evidence type="ECO:0000313" key="2">
    <source>
        <dbReference type="EMBL" id="KUM49860.1"/>
    </source>
</evidence>
<comment type="caution">
    <text evidence="2">The sequence shown here is derived from an EMBL/GenBank/DDBJ whole genome shotgun (WGS) entry which is preliminary data.</text>
</comment>